<evidence type="ECO:0000313" key="2">
    <source>
        <dbReference type="EMBL" id="VEL35217.1"/>
    </source>
</evidence>
<feature type="region of interest" description="Disordered" evidence="1">
    <location>
        <begin position="22"/>
        <end position="41"/>
    </location>
</feature>
<dbReference type="AlphaFoldDB" id="A0A3S5BQT3"/>
<dbReference type="Proteomes" id="UP000784294">
    <property type="component" value="Unassembled WGS sequence"/>
</dbReference>
<reference evidence="2" key="1">
    <citation type="submission" date="2018-11" db="EMBL/GenBank/DDBJ databases">
        <authorList>
            <consortium name="Pathogen Informatics"/>
        </authorList>
    </citation>
    <scope>NUCLEOTIDE SEQUENCE</scope>
</reference>
<sequence length="83" mass="9138">MTRRVYEPSLKQNGVYLIHPCPSPHAVDTETPPHPSVDTSDAETTIDLFRPVCNEVAMAACREIKEAILDNSDTLDSMGVLAR</sequence>
<name>A0A3S5BQT3_9PLAT</name>
<gene>
    <name evidence="2" type="ORF">PXEA_LOCUS28657</name>
</gene>
<accession>A0A3S5BQT3</accession>
<evidence type="ECO:0000313" key="3">
    <source>
        <dbReference type="Proteomes" id="UP000784294"/>
    </source>
</evidence>
<comment type="caution">
    <text evidence="2">The sequence shown here is derived from an EMBL/GenBank/DDBJ whole genome shotgun (WGS) entry which is preliminary data.</text>
</comment>
<protein>
    <submittedName>
        <fullName evidence="2">Uncharacterized protein</fullName>
    </submittedName>
</protein>
<keyword evidence="3" id="KW-1185">Reference proteome</keyword>
<proteinExistence type="predicted"/>
<evidence type="ECO:0000256" key="1">
    <source>
        <dbReference type="SAM" id="MobiDB-lite"/>
    </source>
</evidence>
<organism evidence="2 3">
    <name type="scientific">Protopolystoma xenopodis</name>
    <dbReference type="NCBI Taxonomy" id="117903"/>
    <lineage>
        <taxon>Eukaryota</taxon>
        <taxon>Metazoa</taxon>
        <taxon>Spiralia</taxon>
        <taxon>Lophotrochozoa</taxon>
        <taxon>Platyhelminthes</taxon>
        <taxon>Monogenea</taxon>
        <taxon>Polyopisthocotylea</taxon>
        <taxon>Polystomatidea</taxon>
        <taxon>Polystomatidae</taxon>
        <taxon>Protopolystoma</taxon>
    </lineage>
</organism>
<dbReference type="EMBL" id="CAAALY010249317">
    <property type="protein sequence ID" value="VEL35217.1"/>
    <property type="molecule type" value="Genomic_DNA"/>
</dbReference>